<sequence>MLAVLAAWPARRWLVAVGATLAYTLLVAIPTDLVDTPVFGREVPPTWWAWPALVASSLLAGLLTASYVAAPPPSDAGDTGGADRAARGGWAGGVLTFFAVGCPVCNKLVLLALGSAGAMTWFEPVQPLLQLAAVGVLVWALDVRLRGERACPVR</sequence>
<feature type="transmembrane region" description="Helical" evidence="1">
    <location>
        <begin position="125"/>
        <end position="145"/>
    </location>
</feature>
<protein>
    <submittedName>
        <fullName evidence="2">Uncharacterized protein</fullName>
    </submittedName>
</protein>
<dbReference type="AlphaFoldDB" id="A0A4Q2S9T3"/>
<evidence type="ECO:0000313" key="3">
    <source>
        <dbReference type="Proteomes" id="UP000293291"/>
    </source>
</evidence>
<keyword evidence="1" id="KW-1133">Transmembrane helix</keyword>
<keyword evidence="1" id="KW-0472">Membrane</keyword>
<feature type="transmembrane region" description="Helical" evidence="1">
    <location>
        <begin position="49"/>
        <end position="70"/>
    </location>
</feature>
<feature type="transmembrane region" description="Helical" evidence="1">
    <location>
        <begin position="90"/>
        <end position="113"/>
    </location>
</feature>
<accession>A0A4Q2S9T3</accession>
<dbReference type="RefSeq" id="WP_129456030.1">
    <property type="nucleotide sequence ID" value="NZ_JACXYX010000017.1"/>
</dbReference>
<name>A0A4Q2S9T3_9ACTN</name>
<organism evidence="2 3">
    <name type="scientific">Nocardioides ganghwensis</name>
    <dbReference type="NCBI Taxonomy" id="252230"/>
    <lineage>
        <taxon>Bacteria</taxon>
        <taxon>Bacillati</taxon>
        <taxon>Actinomycetota</taxon>
        <taxon>Actinomycetes</taxon>
        <taxon>Propionibacteriales</taxon>
        <taxon>Nocardioidaceae</taxon>
        <taxon>Nocardioides</taxon>
    </lineage>
</organism>
<evidence type="ECO:0000313" key="2">
    <source>
        <dbReference type="EMBL" id="RYB99837.1"/>
    </source>
</evidence>
<evidence type="ECO:0000256" key="1">
    <source>
        <dbReference type="SAM" id="Phobius"/>
    </source>
</evidence>
<reference evidence="2 3" key="1">
    <citation type="submission" date="2019-01" db="EMBL/GenBank/DDBJ databases">
        <title>Novel species of Nocardioides.</title>
        <authorList>
            <person name="Liu Q."/>
            <person name="Xin Y.-H."/>
        </authorList>
    </citation>
    <scope>NUCLEOTIDE SEQUENCE [LARGE SCALE GENOMIC DNA]</scope>
    <source>
        <strain evidence="2 3">CGMCC 4.6875</strain>
    </source>
</reference>
<dbReference type="OrthoDB" id="166777at2"/>
<keyword evidence="1" id="KW-0812">Transmembrane</keyword>
<keyword evidence="3" id="KW-1185">Reference proteome</keyword>
<gene>
    <name evidence="2" type="ORF">EUA07_15195</name>
</gene>
<dbReference type="EMBL" id="SDWU01000017">
    <property type="protein sequence ID" value="RYB99837.1"/>
    <property type="molecule type" value="Genomic_DNA"/>
</dbReference>
<comment type="caution">
    <text evidence="2">The sequence shown here is derived from an EMBL/GenBank/DDBJ whole genome shotgun (WGS) entry which is preliminary data.</text>
</comment>
<proteinExistence type="predicted"/>
<dbReference type="Proteomes" id="UP000293291">
    <property type="component" value="Unassembled WGS sequence"/>
</dbReference>
<feature type="transmembrane region" description="Helical" evidence="1">
    <location>
        <begin position="12"/>
        <end position="29"/>
    </location>
</feature>